<evidence type="ECO:0000313" key="3">
    <source>
        <dbReference type="Proteomes" id="UP000626109"/>
    </source>
</evidence>
<keyword evidence="1" id="KW-0472">Membrane</keyword>
<proteinExistence type="predicted"/>
<dbReference type="EMBL" id="CAJNNW010000394">
    <property type="protein sequence ID" value="CAE8627187.1"/>
    <property type="molecule type" value="Genomic_DNA"/>
</dbReference>
<comment type="caution">
    <text evidence="2">The sequence shown here is derived from an EMBL/GenBank/DDBJ whole genome shotgun (WGS) entry which is preliminary data.</text>
</comment>
<feature type="transmembrane region" description="Helical" evidence="1">
    <location>
        <begin position="42"/>
        <end position="62"/>
    </location>
</feature>
<dbReference type="AlphaFoldDB" id="A0A813GPG7"/>
<dbReference type="Proteomes" id="UP000626109">
    <property type="component" value="Unassembled WGS sequence"/>
</dbReference>
<protein>
    <submittedName>
        <fullName evidence="2">Uncharacterized protein</fullName>
    </submittedName>
</protein>
<organism evidence="2 3">
    <name type="scientific">Polarella glacialis</name>
    <name type="common">Dinoflagellate</name>
    <dbReference type="NCBI Taxonomy" id="89957"/>
    <lineage>
        <taxon>Eukaryota</taxon>
        <taxon>Sar</taxon>
        <taxon>Alveolata</taxon>
        <taxon>Dinophyceae</taxon>
        <taxon>Suessiales</taxon>
        <taxon>Suessiaceae</taxon>
        <taxon>Polarella</taxon>
    </lineage>
</organism>
<accession>A0A813GPG7</accession>
<reference evidence="2" key="1">
    <citation type="submission" date="2021-02" db="EMBL/GenBank/DDBJ databases">
        <authorList>
            <person name="Dougan E. K."/>
            <person name="Rhodes N."/>
            <person name="Thang M."/>
            <person name="Chan C."/>
        </authorList>
    </citation>
    <scope>NUCLEOTIDE SEQUENCE</scope>
</reference>
<evidence type="ECO:0000256" key="1">
    <source>
        <dbReference type="SAM" id="Phobius"/>
    </source>
</evidence>
<keyword evidence="1" id="KW-1133">Transmembrane helix</keyword>
<evidence type="ECO:0000313" key="2">
    <source>
        <dbReference type="EMBL" id="CAE8627187.1"/>
    </source>
</evidence>
<name>A0A813GPG7_POLGL</name>
<keyword evidence="1" id="KW-0812">Transmembrane</keyword>
<sequence>MAVTAGLAVTCTCSSPWKAPYSFPYLPSDLGWAKSVMLHSIFVVQVLASCFVSSFLLVRVLFTTVEACTHNEDDAVYWLSFLFSNVRMAAYSVGSPVSSHCFRVRGTFLGFASCGRS</sequence>
<gene>
    <name evidence="2" type="ORF">PGLA2088_LOCUS574</name>
</gene>